<reference evidence="1" key="1">
    <citation type="submission" date="2021-03" db="EMBL/GenBank/DDBJ databases">
        <authorList>
            <person name="Lu T."/>
            <person name="Wang Q."/>
            <person name="Han X."/>
        </authorList>
    </citation>
    <scope>NUCLEOTIDE SEQUENCE</scope>
    <source>
        <strain evidence="1">WQ 2009</strain>
    </source>
</reference>
<organism evidence="1 2">
    <name type="scientific">Rhinopithecimicrobium faecis</name>
    <dbReference type="NCBI Taxonomy" id="2820698"/>
    <lineage>
        <taxon>Bacteria</taxon>
        <taxon>Pseudomonadati</taxon>
        <taxon>Bacteroidota</taxon>
        <taxon>Sphingobacteriia</taxon>
        <taxon>Sphingobacteriales</taxon>
        <taxon>Sphingobacteriaceae</taxon>
        <taxon>Rhinopithecimicrobium</taxon>
    </lineage>
</organism>
<dbReference type="RefSeq" id="WP_353546204.1">
    <property type="nucleotide sequence ID" value="NZ_JAGKSB010000003.1"/>
</dbReference>
<name>A0A8T4H6N8_9SPHI</name>
<comment type="caution">
    <text evidence="1">The sequence shown here is derived from an EMBL/GenBank/DDBJ whole genome shotgun (WGS) entry which is preliminary data.</text>
</comment>
<dbReference type="Proteomes" id="UP000679691">
    <property type="component" value="Unassembled WGS sequence"/>
</dbReference>
<proteinExistence type="predicted"/>
<protein>
    <submittedName>
        <fullName evidence="1">Uncharacterized protein</fullName>
    </submittedName>
</protein>
<dbReference type="AlphaFoldDB" id="A0A8T4H6N8"/>
<gene>
    <name evidence="1" type="ORF">J5U18_03940</name>
</gene>
<evidence type="ECO:0000313" key="1">
    <source>
        <dbReference type="EMBL" id="MBP3942722.1"/>
    </source>
</evidence>
<keyword evidence="2" id="KW-1185">Reference proteome</keyword>
<dbReference type="EMBL" id="JAGKSB010000003">
    <property type="protein sequence ID" value="MBP3942722.1"/>
    <property type="molecule type" value="Genomic_DNA"/>
</dbReference>
<accession>A0A8T4H6N8</accession>
<evidence type="ECO:0000313" key="2">
    <source>
        <dbReference type="Proteomes" id="UP000679691"/>
    </source>
</evidence>
<sequence length="68" mass="8063">MSKKLYSAFIKLNFKNRNPNWDLLGLENLDEVSNLPSVQWKVMHLKNMDILKHTKALNKLMTVLYPIY</sequence>